<dbReference type="Proteomes" id="UP000241769">
    <property type="component" value="Unassembled WGS sequence"/>
</dbReference>
<feature type="compositionally biased region" description="Polar residues" evidence="2">
    <location>
        <begin position="40"/>
        <end position="57"/>
    </location>
</feature>
<name>A0A2P6N4D2_9EUKA</name>
<feature type="domain" description="N-terminal Ras-GEF" evidence="3">
    <location>
        <begin position="278"/>
        <end position="337"/>
    </location>
</feature>
<evidence type="ECO:0000313" key="5">
    <source>
        <dbReference type="Proteomes" id="UP000241769"/>
    </source>
</evidence>
<feature type="region of interest" description="Disordered" evidence="2">
    <location>
        <begin position="21"/>
        <end position="58"/>
    </location>
</feature>
<comment type="caution">
    <text evidence="4">The sequence shown here is derived from an EMBL/GenBank/DDBJ whole genome shotgun (WGS) entry which is preliminary data.</text>
</comment>
<gene>
    <name evidence="4" type="ORF">PROFUN_00988</name>
</gene>
<sequence length="337" mass="38560">MKRLSISKHFGRDRSGSWWLRDSAPMSEDGNEDGTKTPHSHSSSDSIRTVSTHSSAVKQKKEHCLKQVKLSAVLSDFNGAESNGRMYAIMQNGTISFMANSKDPDSLINTLEVPRFNIVVPEADRQAKYSFLLRRTKLEGGDIPSHIKIALLTFKDGTTKEEWMRAITLCQLHHRKAGIIQRAWRAHTVRTRFINLVEISVAKQQHFRMVRRISSNFESQLRKNSAARTIQTHWRNRRRGTKTLSLPRKSRVKLLTDFVSLSTNESEMVVKWNKEGENKPTLQSATIEKLIDILCRTNCSEGFDDTFLFTIPYFSNAFETVSMLKQCLLANTNVNER</sequence>
<accession>A0A2P6N4D2</accession>
<keyword evidence="5" id="KW-1185">Reference proteome</keyword>
<dbReference type="PROSITE" id="PS50212">
    <property type="entry name" value="RASGEF_NTER"/>
    <property type="match status" value="1"/>
</dbReference>
<protein>
    <recommendedName>
        <fullName evidence="3">N-terminal Ras-GEF domain-containing protein</fullName>
    </recommendedName>
</protein>
<dbReference type="GO" id="GO:0005085">
    <property type="term" value="F:guanyl-nucleotide exchange factor activity"/>
    <property type="evidence" value="ECO:0007669"/>
    <property type="project" value="UniProtKB-KW"/>
</dbReference>
<keyword evidence="1" id="KW-0344">Guanine-nucleotide releasing factor</keyword>
<dbReference type="AlphaFoldDB" id="A0A2P6N4D2"/>
<dbReference type="InterPro" id="IPR000651">
    <property type="entry name" value="Ras-like_Gua-exchang_fac_N"/>
</dbReference>
<evidence type="ECO:0000259" key="3">
    <source>
        <dbReference type="PROSITE" id="PS50212"/>
    </source>
</evidence>
<dbReference type="InParanoid" id="A0A2P6N4D2"/>
<evidence type="ECO:0000313" key="4">
    <source>
        <dbReference type="EMBL" id="PRP78815.1"/>
    </source>
</evidence>
<dbReference type="EMBL" id="MDYQ01000207">
    <property type="protein sequence ID" value="PRP78815.1"/>
    <property type="molecule type" value="Genomic_DNA"/>
</dbReference>
<reference evidence="4 5" key="1">
    <citation type="journal article" date="2018" name="Genome Biol. Evol.">
        <title>Multiple Roots of Fruiting Body Formation in Amoebozoa.</title>
        <authorList>
            <person name="Hillmann F."/>
            <person name="Forbes G."/>
            <person name="Novohradska S."/>
            <person name="Ferling I."/>
            <person name="Riege K."/>
            <person name="Groth M."/>
            <person name="Westermann M."/>
            <person name="Marz M."/>
            <person name="Spaller T."/>
            <person name="Winckler T."/>
            <person name="Schaap P."/>
            <person name="Glockner G."/>
        </authorList>
    </citation>
    <scope>NUCLEOTIDE SEQUENCE [LARGE SCALE GENOMIC DNA]</scope>
    <source>
        <strain evidence="4 5">Jena</strain>
    </source>
</reference>
<organism evidence="4 5">
    <name type="scientific">Planoprotostelium fungivorum</name>
    <dbReference type="NCBI Taxonomy" id="1890364"/>
    <lineage>
        <taxon>Eukaryota</taxon>
        <taxon>Amoebozoa</taxon>
        <taxon>Evosea</taxon>
        <taxon>Variosea</taxon>
        <taxon>Cavosteliida</taxon>
        <taxon>Cavosteliaceae</taxon>
        <taxon>Planoprotostelium</taxon>
    </lineage>
</organism>
<proteinExistence type="predicted"/>
<evidence type="ECO:0000256" key="1">
    <source>
        <dbReference type="PROSITE-ProRule" id="PRU00135"/>
    </source>
</evidence>
<evidence type="ECO:0000256" key="2">
    <source>
        <dbReference type="SAM" id="MobiDB-lite"/>
    </source>
</evidence>